<comment type="caution">
    <text evidence="6">The sequence shown here is derived from an EMBL/GenBank/DDBJ whole genome shotgun (WGS) entry which is preliminary data.</text>
</comment>
<dbReference type="InterPro" id="IPR004113">
    <property type="entry name" value="FAD-bd_oxidored_4_C"/>
</dbReference>
<feature type="domain" description="FAD-binding PCMH-type" evidence="5">
    <location>
        <begin position="42"/>
        <end position="223"/>
    </location>
</feature>
<dbReference type="InterPro" id="IPR016164">
    <property type="entry name" value="FAD-linked_Oxase-like_C"/>
</dbReference>
<dbReference type="Proteomes" id="UP001596084">
    <property type="component" value="Unassembled WGS sequence"/>
</dbReference>
<evidence type="ECO:0000256" key="1">
    <source>
        <dbReference type="ARBA" id="ARBA00001974"/>
    </source>
</evidence>
<keyword evidence="7" id="KW-1185">Reference proteome</keyword>
<accession>A0ABW0QCW5</accession>
<gene>
    <name evidence="6" type="ORF">ACFPP7_06450</name>
</gene>
<dbReference type="Pfam" id="PF02913">
    <property type="entry name" value="FAD-oxidase_C"/>
    <property type="match status" value="1"/>
</dbReference>
<dbReference type="Gene3D" id="3.30.43.10">
    <property type="entry name" value="Uridine Diphospho-n-acetylenolpyruvylglucosamine Reductase, domain 2"/>
    <property type="match status" value="1"/>
</dbReference>
<dbReference type="SUPFAM" id="SSF56176">
    <property type="entry name" value="FAD-binding/transporter-associated domain-like"/>
    <property type="match status" value="1"/>
</dbReference>
<dbReference type="RefSeq" id="WP_068831322.1">
    <property type="nucleotide sequence ID" value="NZ_JBHSMX010000011.1"/>
</dbReference>
<sequence length="476" mass="50145">MSGTGASHAPGFTAQAAALIGTQYVSTGAAIEPRYLQPARYGAGQALAVVKPATTEEVSALAALAQACGIDLITQGAHTGLVLGATPCDAARHVVLSTDRLRQRFELDPLDRVLRVSAGFRLSEINERLHDAGLSFPIDLSADPSMGGMLAANTGGTRMLRYGDVRANTLGLTVVLGEPAGEVLQLEPAWMKNNAGLDFKHLFIGSNGALGVVTEAVIKLHPLPAQRVAALVAPASQEAVWPLYAAAGARLGDTVSAFEGISRRALQLAVAHGAAGPLPFGSDAPDYAVLLELSSPLAASELDLPQVLENFLQAQMEAGLVADAVVGRDEALWRIRHGIGEGLRAHGHVLGLDLSFARAQYWPFVASARTWLAQHLPQVEIADFGHLGDGGVHFNLVWPHGCAFNPRAFDEARAAMYRLAVEEHGGCFSAEHGVGPHVQALYDRYTPPSQAALAQRLVDVLAPRGGFSRARYGMAA</sequence>
<reference evidence="7" key="1">
    <citation type="journal article" date="2019" name="Int. J. Syst. Evol. Microbiol.">
        <title>The Global Catalogue of Microorganisms (GCM) 10K type strain sequencing project: providing services to taxonomists for standard genome sequencing and annotation.</title>
        <authorList>
            <consortium name="The Broad Institute Genomics Platform"/>
            <consortium name="The Broad Institute Genome Sequencing Center for Infectious Disease"/>
            <person name="Wu L."/>
            <person name="Ma J."/>
        </authorList>
    </citation>
    <scope>NUCLEOTIDE SEQUENCE [LARGE SCALE GENOMIC DNA]</scope>
    <source>
        <strain evidence="7">CGMCC 4.7277</strain>
    </source>
</reference>
<dbReference type="PANTHER" id="PTHR43716:SF1">
    <property type="entry name" value="D-2-HYDROXYGLUTARATE DEHYDROGENASE, MITOCHONDRIAL"/>
    <property type="match status" value="1"/>
</dbReference>
<name>A0ABW0QCW5_9BURK</name>
<dbReference type="SUPFAM" id="SSF55103">
    <property type="entry name" value="FAD-linked oxidases, C-terminal domain"/>
    <property type="match status" value="1"/>
</dbReference>
<comment type="cofactor">
    <cofactor evidence="1">
        <name>FAD</name>
        <dbReference type="ChEBI" id="CHEBI:57692"/>
    </cofactor>
</comment>
<keyword evidence="2" id="KW-0285">Flavoprotein</keyword>
<dbReference type="Gene3D" id="3.30.70.2190">
    <property type="match status" value="1"/>
</dbReference>
<dbReference type="Pfam" id="PF01565">
    <property type="entry name" value="FAD_binding_4"/>
    <property type="match status" value="1"/>
</dbReference>
<dbReference type="EMBL" id="JBHSMX010000011">
    <property type="protein sequence ID" value="MFC5520554.1"/>
    <property type="molecule type" value="Genomic_DNA"/>
</dbReference>
<organism evidence="6 7">
    <name type="scientific">Polaromonas jejuensis</name>
    <dbReference type="NCBI Taxonomy" id="457502"/>
    <lineage>
        <taxon>Bacteria</taxon>
        <taxon>Pseudomonadati</taxon>
        <taxon>Pseudomonadota</taxon>
        <taxon>Betaproteobacteria</taxon>
        <taxon>Burkholderiales</taxon>
        <taxon>Comamonadaceae</taxon>
        <taxon>Polaromonas</taxon>
    </lineage>
</organism>
<evidence type="ECO:0000313" key="7">
    <source>
        <dbReference type="Proteomes" id="UP001596084"/>
    </source>
</evidence>
<dbReference type="InterPro" id="IPR006094">
    <property type="entry name" value="Oxid_FAD_bind_N"/>
</dbReference>
<dbReference type="Gene3D" id="3.30.465.10">
    <property type="match status" value="1"/>
</dbReference>
<evidence type="ECO:0000259" key="5">
    <source>
        <dbReference type="PROSITE" id="PS51387"/>
    </source>
</evidence>
<protein>
    <submittedName>
        <fullName evidence="6">FAD-binding oxidoreductase</fullName>
    </submittedName>
</protein>
<dbReference type="InterPro" id="IPR051264">
    <property type="entry name" value="FAD-oxidored/transferase_4"/>
</dbReference>
<proteinExistence type="predicted"/>
<evidence type="ECO:0000313" key="6">
    <source>
        <dbReference type="EMBL" id="MFC5520554.1"/>
    </source>
</evidence>
<evidence type="ECO:0000256" key="2">
    <source>
        <dbReference type="ARBA" id="ARBA00022630"/>
    </source>
</evidence>
<evidence type="ECO:0000256" key="4">
    <source>
        <dbReference type="ARBA" id="ARBA00023002"/>
    </source>
</evidence>
<dbReference type="PROSITE" id="PS51387">
    <property type="entry name" value="FAD_PCMH"/>
    <property type="match status" value="1"/>
</dbReference>
<dbReference type="PANTHER" id="PTHR43716">
    <property type="entry name" value="D-2-HYDROXYGLUTARATE DEHYDROGENASE, MITOCHONDRIAL"/>
    <property type="match status" value="1"/>
</dbReference>
<keyword evidence="3" id="KW-0274">FAD</keyword>
<dbReference type="InterPro" id="IPR016166">
    <property type="entry name" value="FAD-bd_PCMH"/>
</dbReference>
<keyword evidence="4" id="KW-0560">Oxidoreductase</keyword>
<dbReference type="InterPro" id="IPR016167">
    <property type="entry name" value="FAD-bd_PCMH_sub1"/>
</dbReference>
<evidence type="ECO:0000256" key="3">
    <source>
        <dbReference type="ARBA" id="ARBA00022827"/>
    </source>
</evidence>
<dbReference type="InterPro" id="IPR016169">
    <property type="entry name" value="FAD-bd_PCMH_sub2"/>
</dbReference>
<dbReference type="InterPro" id="IPR036318">
    <property type="entry name" value="FAD-bd_PCMH-like_sf"/>
</dbReference>
<dbReference type="Gene3D" id="3.30.70.2740">
    <property type="match status" value="1"/>
</dbReference>